<sequence>MSANTSPTMPPTIFPLGTYIDIDDECYRPGSACPHVSLRRDPDGFVFHRASIAAIMNNARTCMDCEILLQVIKATKPGWVEEDKGGNEGNEVETEHPWRFRGPWARSVPIVRLVERPPVAWSSWFTFYFVRHSYDPLYRQPSGSDNLYSSPTMAQTLDVITHSNSAGAFERAREWLSFCVERHEGCEPPNPSYLPRRLMNVGSWDGSHEPFLVEPTKPTPYACLSCCWGQDTGGVLRTTKKNEQSHCDSIEFSSMPRAIQDAVSVCRGLRISHLWVDSFCIIQDDRLAWLEDAAEMHNIYLNSLLTIAAREPDSCQTSFLGKQRFGDPSWQQRFVPDIDATDGAQPLEFFIRQRNFVTIILKKDFPWTRGDGLFRNHCCPIDESASTVMKCFGNASPTGFHDKLRAISGLAKLFRGNMRLEDGSLDEYLAGLWRRDLHFDLAWPVEDGIERPKPGVVDEHELGYRIPSWSWASSDRPVTYKSTSPLDTGRHEPDLIDVCIIDKAVCQQELPGDPTSAVLRGSIVLVGALAPVDLVWIDLQSPSPGHNLCDPRAFVRNRKLRSAGVVMDEPNATPDLYASDSRVNCWLNCECHCHMVGQEPGQYCTWRYDDDNEETNGPQYFCIRLFSWGTPGGGVLLHSAGRETWFLVLVRSAHVEGAFERVGVGHREGGIFEDAVIATVEIV</sequence>
<dbReference type="Pfam" id="PF06985">
    <property type="entry name" value="HET"/>
    <property type="match status" value="1"/>
</dbReference>
<gene>
    <name evidence="2" type="ORF">QBC37DRAFT_465128</name>
</gene>
<name>A0AAN6Y5X9_9PEZI</name>
<dbReference type="PANTHER" id="PTHR33112:SF9">
    <property type="entry name" value="HETEROKARYON INCOMPATIBILITY DOMAIN-CONTAINING PROTEIN"/>
    <property type="match status" value="1"/>
</dbReference>
<accession>A0AAN6Y5X9</accession>
<protein>
    <submittedName>
        <fullName evidence="2">Heterokaryon incompatibility protein</fullName>
    </submittedName>
</protein>
<feature type="domain" description="Heterokaryon incompatibility" evidence="1">
    <location>
        <begin position="221"/>
        <end position="332"/>
    </location>
</feature>
<proteinExistence type="predicted"/>
<comment type="caution">
    <text evidence="2">The sequence shown here is derived from an EMBL/GenBank/DDBJ whole genome shotgun (WGS) entry which is preliminary data.</text>
</comment>
<dbReference type="Proteomes" id="UP001301769">
    <property type="component" value="Unassembled WGS sequence"/>
</dbReference>
<evidence type="ECO:0000259" key="1">
    <source>
        <dbReference type="Pfam" id="PF06985"/>
    </source>
</evidence>
<dbReference type="PANTHER" id="PTHR33112">
    <property type="entry name" value="DOMAIN PROTEIN, PUTATIVE-RELATED"/>
    <property type="match status" value="1"/>
</dbReference>
<keyword evidence="3" id="KW-1185">Reference proteome</keyword>
<reference evidence="2" key="1">
    <citation type="journal article" date="2023" name="Mol. Phylogenet. Evol.">
        <title>Genome-scale phylogeny and comparative genomics of the fungal order Sordariales.</title>
        <authorList>
            <person name="Hensen N."/>
            <person name="Bonometti L."/>
            <person name="Westerberg I."/>
            <person name="Brannstrom I.O."/>
            <person name="Guillou S."/>
            <person name="Cros-Aarteil S."/>
            <person name="Calhoun S."/>
            <person name="Haridas S."/>
            <person name="Kuo A."/>
            <person name="Mondo S."/>
            <person name="Pangilinan J."/>
            <person name="Riley R."/>
            <person name="LaButti K."/>
            <person name="Andreopoulos B."/>
            <person name="Lipzen A."/>
            <person name="Chen C."/>
            <person name="Yan M."/>
            <person name="Daum C."/>
            <person name="Ng V."/>
            <person name="Clum A."/>
            <person name="Steindorff A."/>
            <person name="Ohm R.A."/>
            <person name="Martin F."/>
            <person name="Silar P."/>
            <person name="Natvig D.O."/>
            <person name="Lalanne C."/>
            <person name="Gautier V."/>
            <person name="Ament-Velasquez S.L."/>
            <person name="Kruys A."/>
            <person name="Hutchinson M.I."/>
            <person name="Powell A.J."/>
            <person name="Barry K."/>
            <person name="Miller A.N."/>
            <person name="Grigoriev I.V."/>
            <person name="Debuchy R."/>
            <person name="Gladieux P."/>
            <person name="Hiltunen Thoren M."/>
            <person name="Johannesson H."/>
        </authorList>
    </citation>
    <scope>NUCLEOTIDE SEQUENCE</scope>
    <source>
        <strain evidence="2">PSN293</strain>
    </source>
</reference>
<organism evidence="2 3">
    <name type="scientific">Rhypophila decipiens</name>
    <dbReference type="NCBI Taxonomy" id="261697"/>
    <lineage>
        <taxon>Eukaryota</taxon>
        <taxon>Fungi</taxon>
        <taxon>Dikarya</taxon>
        <taxon>Ascomycota</taxon>
        <taxon>Pezizomycotina</taxon>
        <taxon>Sordariomycetes</taxon>
        <taxon>Sordariomycetidae</taxon>
        <taxon>Sordariales</taxon>
        <taxon>Naviculisporaceae</taxon>
        <taxon>Rhypophila</taxon>
    </lineage>
</organism>
<evidence type="ECO:0000313" key="3">
    <source>
        <dbReference type="Proteomes" id="UP001301769"/>
    </source>
</evidence>
<reference evidence="2" key="2">
    <citation type="submission" date="2023-05" db="EMBL/GenBank/DDBJ databases">
        <authorList>
            <consortium name="Lawrence Berkeley National Laboratory"/>
            <person name="Steindorff A."/>
            <person name="Hensen N."/>
            <person name="Bonometti L."/>
            <person name="Westerberg I."/>
            <person name="Brannstrom I.O."/>
            <person name="Guillou S."/>
            <person name="Cros-Aarteil S."/>
            <person name="Calhoun S."/>
            <person name="Haridas S."/>
            <person name="Kuo A."/>
            <person name="Mondo S."/>
            <person name="Pangilinan J."/>
            <person name="Riley R."/>
            <person name="Labutti K."/>
            <person name="Andreopoulos B."/>
            <person name="Lipzen A."/>
            <person name="Chen C."/>
            <person name="Yanf M."/>
            <person name="Daum C."/>
            <person name="Ng V."/>
            <person name="Clum A."/>
            <person name="Ohm R."/>
            <person name="Martin F."/>
            <person name="Silar P."/>
            <person name="Natvig D."/>
            <person name="Lalanne C."/>
            <person name="Gautier V."/>
            <person name="Ament-Velasquez S.L."/>
            <person name="Kruys A."/>
            <person name="Hutchinson M.I."/>
            <person name="Powell A.J."/>
            <person name="Barry K."/>
            <person name="Miller A.N."/>
            <person name="Grigoriev I.V."/>
            <person name="Debuchy R."/>
            <person name="Gladieux P."/>
            <person name="Thoren M.H."/>
            <person name="Johannesson H."/>
        </authorList>
    </citation>
    <scope>NUCLEOTIDE SEQUENCE</scope>
    <source>
        <strain evidence="2">PSN293</strain>
    </source>
</reference>
<dbReference type="AlphaFoldDB" id="A0AAN6Y5X9"/>
<dbReference type="EMBL" id="MU858121">
    <property type="protein sequence ID" value="KAK4212788.1"/>
    <property type="molecule type" value="Genomic_DNA"/>
</dbReference>
<dbReference type="InterPro" id="IPR010730">
    <property type="entry name" value="HET"/>
</dbReference>
<evidence type="ECO:0000313" key="2">
    <source>
        <dbReference type="EMBL" id="KAK4212788.1"/>
    </source>
</evidence>